<dbReference type="EMBL" id="UINC01097720">
    <property type="protein sequence ID" value="SVC55668.1"/>
    <property type="molecule type" value="Genomic_DNA"/>
</dbReference>
<gene>
    <name evidence="1" type="ORF">METZ01_LOCUS308522</name>
</gene>
<evidence type="ECO:0000313" key="1">
    <source>
        <dbReference type="EMBL" id="SVC55668.1"/>
    </source>
</evidence>
<organism evidence="1">
    <name type="scientific">marine metagenome</name>
    <dbReference type="NCBI Taxonomy" id="408172"/>
    <lineage>
        <taxon>unclassified sequences</taxon>
        <taxon>metagenomes</taxon>
        <taxon>ecological metagenomes</taxon>
    </lineage>
</organism>
<evidence type="ECO:0008006" key="2">
    <source>
        <dbReference type="Google" id="ProtNLM"/>
    </source>
</evidence>
<proteinExistence type="predicted"/>
<protein>
    <recommendedName>
        <fullName evidence="2">OB domain-containing protein</fullName>
    </recommendedName>
</protein>
<reference evidence="1" key="1">
    <citation type="submission" date="2018-05" db="EMBL/GenBank/DDBJ databases">
        <authorList>
            <person name="Lanie J.A."/>
            <person name="Ng W.-L."/>
            <person name="Kazmierczak K.M."/>
            <person name="Andrzejewski T.M."/>
            <person name="Davidsen T.M."/>
            <person name="Wayne K.J."/>
            <person name="Tettelin H."/>
            <person name="Glass J.I."/>
            <person name="Rusch D."/>
            <person name="Podicherti R."/>
            <person name="Tsui H.-C.T."/>
            <person name="Winkler M.E."/>
        </authorList>
    </citation>
    <scope>NUCLEOTIDE SEQUENCE</scope>
</reference>
<sequence length="157" mass="18304">ITHKYDRRNRPMAFFEMDCIGGHVDVISFSDCYERYGTLIDDEKVVFVRGKPSDNSSFSDLKLIADMIVPVEQARHKLSGRLIIRFNSIEIASPDIDELFELVRQYPGDCRLVFHFPNKNSSNRPIRVLAHNIRVSTDKGFIRRLREKYGKDNIRVE</sequence>
<feature type="non-terminal residue" evidence="1">
    <location>
        <position position="1"/>
    </location>
</feature>
<dbReference type="AlphaFoldDB" id="A0A382N522"/>
<name>A0A382N522_9ZZZZ</name>
<accession>A0A382N522</accession>
<dbReference type="CDD" id="cd04485">
    <property type="entry name" value="DnaE_OBF"/>
    <property type="match status" value="1"/>
</dbReference>